<name>A0ABV3L9B1_9RHOB</name>
<proteinExistence type="predicted"/>
<dbReference type="Proteomes" id="UP001553161">
    <property type="component" value="Unassembled WGS sequence"/>
</dbReference>
<comment type="caution">
    <text evidence="1">The sequence shown here is derived from an EMBL/GenBank/DDBJ whole genome shotgun (WGS) entry which is preliminary data.</text>
</comment>
<reference evidence="1 2" key="1">
    <citation type="submission" date="2024-07" db="EMBL/GenBank/DDBJ databases">
        <authorList>
            <person name="Kang M."/>
        </authorList>
    </citation>
    <scope>NUCLEOTIDE SEQUENCE [LARGE SCALE GENOMIC DNA]</scope>
    <source>
        <strain evidence="1 2">DFM31</strain>
    </source>
</reference>
<evidence type="ECO:0000313" key="1">
    <source>
        <dbReference type="EMBL" id="MEV8468147.1"/>
    </source>
</evidence>
<accession>A0ABV3L9B1</accession>
<gene>
    <name evidence="1" type="ORF">AB0T83_15335</name>
</gene>
<evidence type="ECO:0000313" key="2">
    <source>
        <dbReference type="Proteomes" id="UP001553161"/>
    </source>
</evidence>
<dbReference type="InterPro" id="IPR011044">
    <property type="entry name" value="Quino_amine_DH_bsu"/>
</dbReference>
<protein>
    <recommendedName>
        <fullName evidence="3">Aryl sulfotransferase</fullName>
    </recommendedName>
</protein>
<dbReference type="SUPFAM" id="SSF50969">
    <property type="entry name" value="YVTN repeat-like/Quinoprotein amine dehydrogenase"/>
    <property type="match status" value="1"/>
</dbReference>
<organism evidence="1 2">
    <name type="scientific">Meridianimarinicoccus marinus</name>
    <dbReference type="NCBI Taxonomy" id="3231483"/>
    <lineage>
        <taxon>Bacteria</taxon>
        <taxon>Pseudomonadati</taxon>
        <taxon>Pseudomonadota</taxon>
        <taxon>Alphaproteobacteria</taxon>
        <taxon>Rhodobacterales</taxon>
        <taxon>Paracoccaceae</taxon>
        <taxon>Meridianimarinicoccus</taxon>
    </lineage>
</organism>
<dbReference type="EMBL" id="JBFBVU010000023">
    <property type="protein sequence ID" value="MEV8468147.1"/>
    <property type="molecule type" value="Genomic_DNA"/>
</dbReference>
<keyword evidence="2" id="KW-1185">Reference proteome</keyword>
<sequence>MSKIMPFLTFLIGAVIVAFGAGIAVNEFKLPPYPTIASGAKTLLYTYKGLSAPPYLGQFVGPAPDVPPAEAAENRFEALDPAEAALPETLLITGGLNEFLEHCPEDGCLAVEVDRAGTVTHAIPYRPDEIFAADITDGSFYREGVPPDPRLIKRPIGLKPYANGDYLVSFQTTGNMFPFSGGLARIDRDGHPRWYRFDYSHHWVNVMPDGRIIIPDLVLEEGDWEVEIGTRGRIYDQYCETGRPQVDGIHILDGDGAVLQRIDVDKALRESRWAPLMSQTPVPCDPLHINYVDVLDYSAPGGVLEPGNLVVSLRNLSMVAIMDPDTGEVLDVVRGSFMQQHAVQQLRGSKALVFDNWGGAGNGHGSRLLEIDLAGGPERQIFPDPDALQTGRPLFSFRAGHLSISPETDRALVSFTEDSVGVEVDLASGAPLMTWTSLHDLSGLEQATEAQKSAATRAKLFGMYYLQP</sequence>
<evidence type="ECO:0008006" key="3">
    <source>
        <dbReference type="Google" id="ProtNLM"/>
    </source>
</evidence>